<feature type="compositionally biased region" description="Low complexity" evidence="1">
    <location>
        <begin position="71"/>
        <end position="92"/>
    </location>
</feature>
<dbReference type="Pfam" id="PF19940">
    <property type="entry name" value="DUF6402"/>
    <property type="match status" value="1"/>
</dbReference>
<dbReference type="OrthoDB" id="6986732at2"/>
<sequence length="342" mass="38610">MPAQIRIPYYRLDFAGFFALQKVWKLVDKTEGCKPLKNPQAAILMERKPPPLPGEKPPEPKKAEKPKLDPKAAAQEQEAKKAAPSPAVAAGAMSEKAAQASKVSNAQVKSKEPVEECKAPPPFDMLDLPEAMEHMGFPVAAKLARRWFNGRKHEIQNDSKYVYPDDMVDTKIVSMDFVLKYPKVRAKYEHLISSGIYNDRAIKLIREKVGHLLTRKFIDNGIAYSGELDAFAHSGRNIQKLHKEFQFQREVVSNFDTLDWSYGLTDLTASLANFALCAAVAEARVYTEKYYKYPKGAAPVYCCQSHVEVTHIYVYARDSYSFTDKPCQRRLKTDTDFVVPAI</sequence>
<evidence type="ECO:0000313" key="3">
    <source>
        <dbReference type="Proteomes" id="UP000009874"/>
    </source>
</evidence>
<feature type="region of interest" description="Disordered" evidence="1">
    <location>
        <begin position="38"/>
        <end position="122"/>
    </location>
</feature>
<comment type="caution">
    <text evidence="2">The sequence shown here is derived from an EMBL/GenBank/DDBJ whole genome shotgun (WGS) entry which is preliminary data.</text>
</comment>
<keyword evidence="3" id="KW-1185">Reference proteome</keyword>
<dbReference type="EMBL" id="AGZI01000041">
    <property type="protein sequence ID" value="EKU81603.1"/>
    <property type="molecule type" value="Genomic_DNA"/>
</dbReference>
<dbReference type="RefSeq" id="WP_005668431.1">
    <property type="nucleotide sequence ID" value="NZ_JH992924.1"/>
</dbReference>
<feature type="compositionally biased region" description="Basic and acidic residues" evidence="1">
    <location>
        <begin position="56"/>
        <end position="70"/>
    </location>
</feature>
<organism evidence="2 3">
    <name type="scientific">Massilia timonae CCUG 45783</name>
    <dbReference type="NCBI Taxonomy" id="883126"/>
    <lineage>
        <taxon>Bacteria</taxon>
        <taxon>Pseudomonadati</taxon>
        <taxon>Pseudomonadota</taxon>
        <taxon>Betaproteobacteria</taxon>
        <taxon>Burkholderiales</taxon>
        <taxon>Oxalobacteraceae</taxon>
        <taxon>Telluria group</taxon>
        <taxon>Massilia</taxon>
    </lineage>
</organism>
<feature type="compositionally biased region" description="Basic and acidic residues" evidence="1">
    <location>
        <begin position="109"/>
        <end position="118"/>
    </location>
</feature>
<dbReference type="HOGENOM" id="CLU_050206_0_0_4"/>
<accession>K9DBJ6</accession>
<evidence type="ECO:0000256" key="1">
    <source>
        <dbReference type="SAM" id="MobiDB-lite"/>
    </source>
</evidence>
<dbReference type="AlphaFoldDB" id="K9DBJ6"/>
<dbReference type="InterPro" id="IPR045646">
    <property type="entry name" value="DUF6402"/>
</dbReference>
<dbReference type="Proteomes" id="UP000009874">
    <property type="component" value="Unassembled WGS sequence"/>
</dbReference>
<reference evidence="2 3" key="1">
    <citation type="submission" date="2012-09" db="EMBL/GenBank/DDBJ databases">
        <title>The Genome Sequence of Massilia timonae CCUG 45783.</title>
        <authorList>
            <consortium name="The Broad Institute Genome Sequencing Platform"/>
            <person name="Earl A."/>
            <person name="Ward D."/>
            <person name="Feldgarden M."/>
            <person name="Gevers D."/>
            <person name="Huys G."/>
            <person name="Walker B."/>
            <person name="Young S.K."/>
            <person name="Zeng Q."/>
            <person name="Gargeya S."/>
            <person name="Fitzgerald M."/>
            <person name="Haas B."/>
            <person name="Abouelleil A."/>
            <person name="Alvarado L."/>
            <person name="Arachchi H.M."/>
            <person name="Berlin A.M."/>
            <person name="Chapman S.B."/>
            <person name="Goldberg J."/>
            <person name="Griggs A."/>
            <person name="Gujja S."/>
            <person name="Hansen M."/>
            <person name="Howarth C."/>
            <person name="Imamovic A."/>
            <person name="Larimer J."/>
            <person name="McCowen C."/>
            <person name="Montmayeur A."/>
            <person name="Murphy C."/>
            <person name="Neiman D."/>
            <person name="Pearson M."/>
            <person name="Priest M."/>
            <person name="Roberts A."/>
            <person name="Saif S."/>
            <person name="Shea T."/>
            <person name="Sisk P."/>
            <person name="Sykes S."/>
            <person name="Wortman J."/>
            <person name="Nusbaum C."/>
            <person name="Birren B."/>
        </authorList>
    </citation>
    <scope>NUCLEOTIDE SEQUENCE [LARGE SCALE GENOMIC DNA]</scope>
    <source>
        <strain evidence="2 3">CCUG 45783</strain>
    </source>
</reference>
<dbReference type="eggNOG" id="ENOG50310FZ">
    <property type="taxonomic scope" value="Bacteria"/>
</dbReference>
<name>K9DBJ6_9BURK</name>
<evidence type="ECO:0000313" key="2">
    <source>
        <dbReference type="EMBL" id="EKU81603.1"/>
    </source>
</evidence>
<protein>
    <submittedName>
        <fullName evidence="2">Uncharacterized protein</fullName>
    </submittedName>
</protein>
<gene>
    <name evidence="2" type="ORF">HMPREF9710_03443</name>
</gene>
<proteinExistence type="predicted"/>